<dbReference type="Gramene" id="TuG1812G0300005386.01.T01">
    <property type="protein sequence ID" value="TuG1812G0300005386.01.T01.cds429307"/>
    <property type="gene ID" value="TuG1812G0300005386.01"/>
</dbReference>
<organism evidence="2 3">
    <name type="scientific">Triticum urartu</name>
    <name type="common">Red wild einkorn</name>
    <name type="synonym">Crithodium urartu</name>
    <dbReference type="NCBI Taxonomy" id="4572"/>
    <lineage>
        <taxon>Eukaryota</taxon>
        <taxon>Viridiplantae</taxon>
        <taxon>Streptophyta</taxon>
        <taxon>Embryophyta</taxon>
        <taxon>Tracheophyta</taxon>
        <taxon>Spermatophyta</taxon>
        <taxon>Magnoliopsida</taxon>
        <taxon>Liliopsida</taxon>
        <taxon>Poales</taxon>
        <taxon>Poaceae</taxon>
        <taxon>BOP clade</taxon>
        <taxon>Pooideae</taxon>
        <taxon>Triticodae</taxon>
        <taxon>Triticeae</taxon>
        <taxon>Triticinae</taxon>
        <taxon>Triticum</taxon>
    </lineage>
</organism>
<name>A0A8R7U0W9_TRIUA</name>
<evidence type="ECO:0000313" key="3">
    <source>
        <dbReference type="Proteomes" id="UP000015106"/>
    </source>
</evidence>
<sequence>VGDLRTCHRQPQGAGVQPPQGVAEPVQIEAHVLAAEVHARDEVPPAPLLRRLRVAQHHVVRRVLPDQRALVRRRVVLLVLHPHHRRRLLVAPARHGRHTQRRHLQQRGAARPEEEQLRQVRAVHARQHVARAHRRVLRRQRRPVRRLQDRHVEPHRYRQPRHRRLVLDHPRALARVQAQPRAPPPLLGRRRRGVRFRRAIVLVRAGEEVVEVDQGPVVPGPSRVDGENAVEAAPHDGAREAVRALVVQEVDHVVAREPGHELRERAGPPRVVHEHGKDHAPAEVLHRQPRRQEPVVERVEQVPRVPARRHHQRRRVVPHVAPVPVGLVRPGRAEPHLLDVRHHALLPLARVGPHHLLLLRHGSVGVGVGGAVGRRVEQQREGRGVRAHVAGHEAHVGVVVRAVAADAMASHGRARGAHLVVEDQRLALIDAAAVHALSLSFRCSTQCRLAQPQEVDGHGGRQETRGIDERAHDDGEDEEEVDETWPLTSHLLAAAAAAVLDVHGASTEALGRVGELRGHADVRLDKWKRDGCSSV</sequence>
<feature type="region of interest" description="Disordered" evidence="1">
    <location>
        <begin position="451"/>
        <end position="483"/>
    </location>
</feature>
<reference evidence="2" key="3">
    <citation type="submission" date="2022-06" db="UniProtKB">
        <authorList>
            <consortium name="EnsemblPlants"/>
        </authorList>
    </citation>
    <scope>IDENTIFICATION</scope>
</reference>
<feature type="region of interest" description="Disordered" evidence="1">
    <location>
        <begin position="1"/>
        <end position="22"/>
    </location>
</feature>
<feature type="compositionally biased region" description="Acidic residues" evidence="1">
    <location>
        <begin position="474"/>
        <end position="483"/>
    </location>
</feature>
<accession>A0A8R7U0W9</accession>
<evidence type="ECO:0000256" key="1">
    <source>
        <dbReference type="SAM" id="MobiDB-lite"/>
    </source>
</evidence>
<protein>
    <submittedName>
        <fullName evidence="2">Uncharacterized protein</fullName>
    </submittedName>
</protein>
<dbReference type="Proteomes" id="UP000015106">
    <property type="component" value="Chromosome 3"/>
</dbReference>
<keyword evidence="3" id="KW-1185">Reference proteome</keyword>
<feature type="compositionally biased region" description="Basic residues" evidence="1">
    <location>
        <begin position="95"/>
        <end position="105"/>
    </location>
</feature>
<dbReference type="EnsemblPlants" id="TuG1812G0300005386.01.T01">
    <property type="protein sequence ID" value="TuG1812G0300005386.01.T01.cds429307"/>
    <property type="gene ID" value="TuG1812G0300005386.01"/>
</dbReference>
<evidence type="ECO:0000313" key="2">
    <source>
        <dbReference type="EnsemblPlants" id="TuG1812G0300005386.01.T01.cds429307"/>
    </source>
</evidence>
<proteinExistence type="predicted"/>
<dbReference type="AlphaFoldDB" id="A0A8R7U0W9"/>
<reference evidence="2" key="2">
    <citation type="submission" date="2018-03" db="EMBL/GenBank/DDBJ databases">
        <title>The Triticum urartu genome reveals the dynamic nature of wheat genome evolution.</title>
        <authorList>
            <person name="Ling H."/>
            <person name="Ma B."/>
            <person name="Shi X."/>
            <person name="Liu H."/>
            <person name="Dong L."/>
            <person name="Sun H."/>
            <person name="Cao Y."/>
            <person name="Gao Q."/>
            <person name="Zheng S."/>
            <person name="Li Y."/>
            <person name="Yu Y."/>
            <person name="Du H."/>
            <person name="Qi M."/>
            <person name="Li Y."/>
            <person name="Yu H."/>
            <person name="Cui Y."/>
            <person name="Wang N."/>
            <person name="Chen C."/>
            <person name="Wu H."/>
            <person name="Zhao Y."/>
            <person name="Zhang J."/>
            <person name="Li Y."/>
            <person name="Zhou W."/>
            <person name="Zhang B."/>
            <person name="Hu W."/>
            <person name="Eijk M."/>
            <person name="Tang J."/>
            <person name="Witsenboer H."/>
            <person name="Zhao S."/>
            <person name="Li Z."/>
            <person name="Zhang A."/>
            <person name="Wang D."/>
            <person name="Liang C."/>
        </authorList>
    </citation>
    <scope>NUCLEOTIDE SEQUENCE [LARGE SCALE GENOMIC DNA]</scope>
    <source>
        <strain evidence="2">cv. G1812</strain>
    </source>
</reference>
<feature type="region of interest" description="Disordered" evidence="1">
    <location>
        <begin position="95"/>
        <end position="115"/>
    </location>
</feature>
<reference evidence="3" key="1">
    <citation type="journal article" date="2013" name="Nature">
        <title>Draft genome of the wheat A-genome progenitor Triticum urartu.</title>
        <authorList>
            <person name="Ling H.Q."/>
            <person name="Zhao S."/>
            <person name="Liu D."/>
            <person name="Wang J."/>
            <person name="Sun H."/>
            <person name="Zhang C."/>
            <person name="Fan H."/>
            <person name="Li D."/>
            <person name="Dong L."/>
            <person name="Tao Y."/>
            <person name="Gao C."/>
            <person name="Wu H."/>
            <person name="Li Y."/>
            <person name="Cui Y."/>
            <person name="Guo X."/>
            <person name="Zheng S."/>
            <person name="Wang B."/>
            <person name="Yu K."/>
            <person name="Liang Q."/>
            <person name="Yang W."/>
            <person name="Lou X."/>
            <person name="Chen J."/>
            <person name="Feng M."/>
            <person name="Jian J."/>
            <person name="Zhang X."/>
            <person name="Luo G."/>
            <person name="Jiang Y."/>
            <person name="Liu J."/>
            <person name="Wang Z."/>
            <person name="Sha Y."/>
            <person name="Zhang B."/>
            <person name="Wu H."/>
            <person name="Tang D."/>
            <person name="Shen Q."/>
            <person name="Xue P."/>
            <person name="Zou S."/>
            <person name="Wang X."/>
            <person name="Liu X."/>
            <person name="Wang F."/>
            <person name="Yang Y."/>
            <person name="An X."/>
            <person name="Dong Z."/>
            <person name="Zhang K."/>
            <person name="Zhang X."/>
            <person name="Luo M.C."/>
            <person name="Dvorak J."/>
            <person name="Tong Y."/>
            <person name="Wang J."/>
            <person name="Yang H."/>
            <person name="Li Z."/>
            <person name="Wang D."/>
            <person name="Zhang A."/>
            <person name="Wang J."/>
        </authorList>
    </citation>
    <scope>NUCLEOTIDE SEQUENCE</scope>
    <source>
        <strain evidence="3">cv. G1812</strain>
    </source>
</reference>
<feature type="compositionally biased region" description="Basic and acidic residues" evidence="1">
    <location>
        <begin position="455"/>
        <end position="473"/>
    </location>
</feature>
<gene>
    <name evidence="2" type="primary">LOC125549356</name>
</gene>
<feature type="compositionally biased region" description="Low complexity" evidence="1">
    <location>
        <begin position="10"/>
        <end position="22"/>
    </location>
</feature>